<organism evidence="2">
    <name type="scientific">Ananas comosus var. bracteatus</name>
    <name type="common">red pineapple</name>
    <dbReference type="NCBI Taxonomy" id="296719"/>
    <lineage>
        <taxon>Eukaryota</taxon>
        <taxon>Viridiplantae</taxon>
        <taxon>Streptophyta</taxon>
        <taxon>Embryophyta</taxon>
        <taxon>Tracheophyta</taxon>
        <taxon>Spermatophyta</taxon>
        <taxon>Magnoliopsida</taxon>
        <taxon>Liliopsida</taxon>
        <taxon>Poales</taxon>
        <taxon>Bromeliaceae</taxon>
        <taxon>Bromelioideae</taxon>
        <taxon>Ananas</taxon>
    </lineage>
</organism>
<name>A0A6V7P9E8_ANACO</name>
<evidence type="ECO:0000256" key="1">
    <source>
        <dbReference type="SAM" id="MobiDB-lite"/>
    </source>
</evidence>
<evidence type="ECO:0000313" key="2">
    <source>
        <dbReference type="EMBL" id="CAD1827278.1"/>
    </source>
</evidence>
<dbReference type="AlphaFoldDB" id="A0A6V7P9E8"/>
<reference evidence="2" key="1">
    <citation type="submission" date="2020-07" db="EMBL/GenBank/DDBJ databases">
        <authorList>
            <person name="Lin J."/>
        </authorList>
    </citation>
    <scope>NUCLEOTIDE SEQUENCE</scope>
</reference>
<feature type="compositionally biased region" description="Pro residues" evidence="1">
    <location>
        <begin position="1"/>
        <end position="19"/>
    </location>
</feature>
<gene>
    <name evidence="2" type="ORF">CB5_LOCUS10489</name>
</gene>
<dbReference type="EMBL" id="LR862146">
    <property type="protein sequence ID" value="CAD1827278.1"/>
    <property type="molecule type" value="Genomic_DNA"/>
</dbReference>
<accession>A0A6V7P9E8</accession>
<proteinExistence type="predicted"/>
<sequence length="264" mass="28569">MVTRAAPPPSPPPSPPPTPAALIDGNKGDATTSSFVSTFASTSAGTGEGEGELGRVRVRVERTEAMSAMRDQSFDIGICKVQDFSVEYQYQGDEYRYPSGIPELMLSSCANLMLSTGTDLLSTGIELGYRYCIGRVPVPCVRACGLRGRVPGEFTLVLGCQDCFTVVCRLFRTVGCRRETFVNSVGSRPRMPLRNEVSAGWVRLGSPCEVGSVVVSDVFLYPQDFSTRYSRGGVRCSLDRRDGRITIPSEFSPPATLGWCTGSF</sequence>
<feature type="region of interest" description="Disordered" evidence="1">
    <location>
        <begin position="1"/>
        <end position="32"/>
    </location>
</feature>
<protein>
    <submittedName>
        <fullName evidence="2">Uncharacterized protein</fullName>
    </submittedName>
</protein>